<dbReference type="PROSITE" id="PS50110">
    <property type="entry name" value="RESPONSE_REGULATORY"/>
    <property type="match status" value="1"/>
</dbReference>
<evidence type="ECO:0000256" key="1">
    <source>
        <dbReference type="ARBA" id="ARBA00000085"/>
    </source>
</evidence>
<dbReference type="GO" id="GO:0009927">
    <property type="term" value="F:histidine phosphotransfer kinase activity"/>
    <property type="evidence" value="ECO:0007669"/>
    <property type="project" value="TreeGrafter"/>
</dbReference>
<evidence type="ECO:0000256" key="11">
    <source>
        <dbReference type="ARBA" id="ARBA00022989"/>
    </source>
</evidence>
<dbReference type="RefSeq" id="WP_166843323.1">
    <property type="nucleotide sequence ID" value="NZ_JAAONY010000004.1"/>
</dbReference>
<feature type="transmembrane region" description="Helical" evidence="16">
    <location>
        <begin position="240"/>
        <end position="260"/>
    </location>
</feature>
<dbReference type="SUPFAM" id="SSF47384">
    <property type="entry name" value="Homodimeric domain of signal transducing histidine kinase"/>
    <property type="match status" value="1"/>
</dbReference>
<dbReference type="CDD" id="cd17546">
    <property type="entry name" value="REC_hyHK_CKI1_RcsC-like"/>
    <property type="match status" value="1"/>
</dbReference>
<dbReference type="PANTHER" id="PTHR43047:SF72">
    <property type="entry name" value="OSMOSENSING HISTIDINE PROTEIN KINASE SLN1"/>
    <property type="match status" value="1"/>
</dbReference>
<evidence type="ECO:0000256" key="4">
    <source>
        <dbReference type="ARBA" id="ARBA00022475"/>
    </source>
</evidence>
<keyword evidence="17" id="KW-0732">Signal</keyword>
<dbReference type="EMBL" id="JACHHT010000004">
    <property type="protein sequence ID" value="MBB6523669.1"/>
    <property type="molecule type" value="Genomic_DNA"/>
</dbReference>
<evidence type="ECO:0000256" key="5">
    <source>
        <dbReference type="ARBA" id="ARBA00022519"/>
    </source>
</evidence>
<keyword evidence="8 16" id="KW-0812">Transmembrane</keyword>
<dbReference type="PRINTS" id="PR00344">
    <property type="entry name" value="BCTRLSENSOR"/>
</dbReference>
<dbReference type="InterPro" id="IPR008207">
    <property type="entry name" value="Sig_transdc_His_kin_Hpt_dom"/>
</dbReference>
<evidence type="ECO:0000256" key="7">
    <source>
        <dbReference type="ARBA" id="ARBA00022679"/>
    </source>
</evidence>
<feature type="chain" id="PRO_5030796155" description="histidine kinase" evidence="17">
    <location>
        <begin position="30"/>
        <end position="886"/>
    </location>
</feature>
<keyword evidence="10" id="KW-0067">ATP-binding</keyword>
<organism evidence="21 22">
    <name type="scientific">Pseudoteredinibacter isoporae</name>
    <dbReference type="NCBI Taxonomy" id="570281"/>
    <lineage>
        <taxon>Bacteria</taxon>
        <taxon>Pseudomonadati</taxon>
        <taxon>Pseudomonadota</taxon>
        <taxon>Gammaproteobacteria</taxon>
        <taxon>Cellvibrionales</taxon>
        <taxon>Cellvibrionaceae</taxon>
        <taxon>Pseudoteredinibacter</taxon>
    </lineage>
</organism>
<comment type="caution">
    <text evidence="21">The sequence shown here is derived from an EMBL/GenBank/DDBJ whole genome shotgun (WGS) entry which is preliminary data.</text>
</comment>
<feature type="transmembrane region" description="Helical" evidence="16">
    <location>
        <begin position="208"/>
        <end position="228"/>
    </location>
</feature>
<evidence type="ECO:0000313" key="22">
    <source>
        <dbReference type="Proteomes" id="UP000528457"/>
    </source>
</evidence>
<dbReference type="Pfam" id="PF00512">
    <property type="entry name" value="HisKA"/>
    <property type="match status" value="1"/>
</dbReference>
<gene>
    <name evidence="21" type="ORF">HNR48_003983</name>
</gene>
<feature type="domain" description="HPt" evidence="20">
    <location>
        <begin position="773"/>
        <end position="872"/>
    </location>
</feature>
<evidence type="ECO:0000313" key="21">
    <source>
        <dbReference type="EMBL" id="MBB6523669.1"/>
    </source>
</evidence>
<dbReference type="PANTHER" id="PTHR43047">
    <property type="entry name" value="TWO-COMPONENT HISTIDINE PROTEIN KINASE"/>
    <property type="match status" value="1"/>
</dbReference>
<evidence type="ECO:0000256" key="8">
    <source>
        <dbReference type="ARBA" id="ARBA00022692"/>
    </source>
</evidence>
<dbReference type="InterPro" id="IPR011622">
    <property type="entry name" value="7TMR_DISM_rcpt_extracell_dom2"/>
</dbReference>
<comment type="subcellular location">
    <subcellularLocation>
        <location evidence="2">Cell inner membrane</location>
        <topology evidence="2">Multi-pass membrane protein</topology>
    </subcellularLocation>
</comment>
<dbReference type="InParanoid" id="A0A7X0MZ13"/>
<evidence type="ECO:0000256" key="9">
    <source>
        <dbReference type="ARBA" id="ARBA00022777"/>
    </source>
</evidence>
<feature type="domain" description="Histidine kinase" evidence="18">
    <location>
        <begin position="403"/>
        <end position="622"/>
    </location>
</feature>
<dbReference type="PROSITE" id="PS50109">
    <property type="entry name" value="HIS_KIN"/>
    <property type="match status" value="1"/>
</dbReference>
<dbReference type="Pfam" id="PF02518">
    <property type="entry name" value="HATPase_c"/>
    <property type="match status" value="1"/>
</dbReference>
<evidence type="ECO:0000259" key="19">
    <source>
        <dbReference type="PROSITE" id="PS50110"/>
    </source>
</evidence>
<dbReference type="Gene3D" id="3.30.565.10">
    <property type="entry name" value="Histidine kinase-like ATPase, C-terminal domain"/>
    <property type="match status" value="1"/>
</dbReference>
<dbReference type="EC" id="2.7.13.3" evidence="3"/>
<dbReference type="Proteomes" id="UP000528457">
    <property type="component" value="Unassembled WGS sequence"/>
</dbReference>
<keyword evidence="7" id="KW-0808">Transferase</keyword>
<reference evidence="21 22" key="1">
    <citation type="submission" date="2020-08" db="EMBL/GenBank/DDBJ databases">
        <title>Genomic Encyclopedia of Type Strains, Phase IV (KMG-IV): sequencing the most valuable type-strain genomes for metagenomic binning, comparative biology and taxonomic classification.</title>
        <authorList>
            <person name="Goeker M."/>
        </authorList>
    </citation>
    <scope>NUCLEOTIDE SEQUENCE [LARGE SCALE GENOMIC DNA]</scope>
    <source>
        <strain evidence="21 22">DSM 22368</strain>
    </source>
</reference>
<keyword evidence="11 16" id="KW-1133">Transmembrane helix</keyword>
<dbReference type="Pfam" id="PF07695">
    <property type="entry name" value="7TMR-DISM_7TM"/>
    <property type="match status" value="1"/>
</dbReference>
<feature type="domain" description="Response regulatory" evidence="19">
    <location>
        <begin position="634"/>
        <end position="748"/>
    </location>
</feature>
<evidence type="ECO:0000256" key="16">
    <source>
        <dbReference type="SAM" id="Phobius"/>
    </source>
</evidence>
<dbReference type="InterPro" id="IPR003661">
    <property type="entry name" value="HisK_dim/P_dom"/>
</dbReference>
<feature type="transmembrane region" description="Helical" evidence="16">
    <location>
        <begin position="326"/>
        <end position="351"/>
    </location>
</feature>
<dbReference type="SUPFAM" id="SSF55874">
    <property type="entry name" value="ATPase domain of HSP90 chaperone/DNA topoisomerase II/histidine kinase"/>
    <property type="match status" value="1"/>
</dbReference>
<dbReference type="InterPro" id="IPR036890">
    <property type="entry name" value="HATPase_C_sf"/>
</dbReference>
<evidence type="ECO:0000259" key="18">
    <source>
        <dbReference type="PROSITE" id="PS50109"/>
    </source>
</evidence>
<evidence type="ECO:0000256" key="15">
    <source>
        <dbReference type="PROSITE-ProRule" id="PRU00169"/>
    </source>
</evidence>
<dbReference type="Gene3D" id="2.60.40.2380">
    <property type="match status" value="1"/>
</dbReference>
<dbReference type="GO" id="GO:0000155">
    <property type="term" value="F:phosphorelay sensor kinase activity"/>
    <property type="evidence" value="ECO:0007669"/>
    <property type="project" value="InterPro"/>
</dbReference>
<keyword evidence="9 21" id="KW-0418">Kinase</keyword>
<evidence type="ECO:0000256" key="3">
    <source>
        <dbReference type="ARBA" id="ARBA00012438"/>
    </source>
</evidence>
<evidence type="ECO:0000256" key="6">
    <source>
        <dbReference type="ARBA" id="ARBA00022553"/>
    </source>
</evidence>
<dbReference type="FunFam" id="3.30.565.10:FF:000010">
    <property type="entry name" value="Sensor histidine kinase RcsC"/>
    <property type="match status" value="1"/>
</dbReference>
<dbReference type="SUPFAM" id="SSF47226">
    <property type="entry name" value="Histidine-containing phosphotransfer domain, HPT domain"/>
    <property type="match status" value="1"/>
</dbReference>
<proteinExistence type="predicted"/>
<dbReference type="InterPro" id="IPR003594">
    <property type="entry name" value="HATPase_dom"/>
</dbReference>
<dbReference type="AlphaFoldDB" id="A0A7X0MZ13"/>
<dbReference type="Pfam" id="PF00072">
    <property type="entry name" value="Response_reg"/>
    <property type="match status" value="1"/>
</dbReference>
<feature type="transmembrane region" description="Helical" evidence="16">
    <location>
        <begin position="180"/>
        <end position="201"/>
    </location>
</feature>
<comment type="catalytic activity">
    <reaction evidence="1">
        <text>ATP + protein L-histidine = ADP + protein N-phospho-L-histidine.</text>
        <dbReference type="EC" id="2.7.13.3"/>
    </reaction>
</comment>
<dbReference type="InterPro" id="IPR001789">
    <property type="entry name" value="Sig_transdc_resp-reg_receiver"/>
</dbReference>
<evidence type="ECO:0000256" key="14">
    <source>
        <dbReference type="PROSITE-ProRule" id="PRU00110"/>
    </source>
</evidence>
<feature type="modified residue" description="Phosphohistidine" evidence="14">
    <location>
        <position position="812"/>
    </location>
</feature>
<name>A0A7X0MZ13_9GAMM</name>
<evidence type="ECO:0000256" key="13">
    <source>
        <dbReference type="ARBA" id="ARBA00023136"/>
    </source>
</evidence>
<dbReference type="PROSITE" id="PS50894">
    <property type="entry name" value="HPT"/>
    <property type="match status" value="1"/>
</dbReference>
<keyword evidence="5" id="KW-0997">Cell inner membrane</keyword>
<feature type="transmembrane region" description="Helical" evidence="16">
    <location>
        <begin position="272"/>
        <end position="290"/>
    </location>
</feature>
<dbReference type="InterPro" id="IPR036641">
    <property type="entry name" value="HPT_dom_sf"/>
</dbReference>
<evidence type="ECO:0000256" key="10">
    <source>
        <dbReference type="ARBA" id="ARBA00022840"/>
    </source>
</evidence>
<dbReference type="SMART" id="SM00448">
    <property type="entry name" value="REC"/>
    <property type="match status" value="1"/>
</dbReference>
<keyword evidence="12" id="KW-0902">Two-component regulatory system</keyword>
<feature type="transmembrane region" description="Helical" evidence="16">
    <location>
        <begin position="296"/>
        <end position="319"/>
    </location>
</feature>
<dbReference type="CDD" id="cd00082">
    <property type="entry name" value="HisKA"/>
    <property type="match status" value="1"/>
</dbReference>
<dbReference type="InterPro" id="IPR036097">
    <property type="entry name" value="HisK_dim/P_sf"/>
</dbReference>
<dbReference type="SMART" id="SM00387">
    <property type="entry name" value="HATPase_c"/>
    <property type="match status" value="1"/>
</dbReference>
<feature type="signal peptide" evidence="17">
    <location>
        <begin position="1"/>
        <end position="29"/>
    </location>
</feature>
<keyword evidence="6 15" id="KW-0597">Phosphoprotein</keyword>
<keyword evidence="4" id="KW-1003">Cell membrane</keyword>
<evidence type="ECO:0000256" key="17">
    <source>
        <dbReference type="SAM" id="SignalP"/>
    </source>
</evidence>
<dbReference type="InterPro" id="IPR005467">
    <property type="entry name" value="His_kinase_dom"/>
</dbReference>
<evidence type="ECO:0000256" key="2">
    <source>
        <dbReference type="ARBA" id="ARBA00004429"/>
    </source>
</evidence>
<dbReference type="SUPFAM" id="SSF52172">
    <property type="entry name" value="CheY-like"/>
    <property type="match status" value="1"/>
</dbReference>
<dbReference type="Gene3D" id="3.40.50.2300">
    <property type="match status" value="1"/>
</dbReference>
<protein>
    <recommendedName>
        <fullName evidence="3">histidine kinase</fullName>
        <ecNumber evidence="3">2.7.13.3</ecNumber>
    </recommendedName>
</protein>
<dbReference type="InterPro" id="IPR004358">
    <property type="entry name" value="Sig_transdc_His_kin-like_C"/>
</dbReference>
<dbReference type="InterPro" id="IPR011006">
    <property type="entry name" value="CheY-like_superfamily"/>
</dbReference>
<feature type="modified residue" description="4-aspartylphosphate" evidence="15">
    <location>
        <position position="683"/>
    </location>
</feature>
<keyword evidence="10" id="KW-0547">Nucleotide-binding</keyword>
<sequence length="886" mass="99515">MPNPNISNHRIRQLLLLFLLPLLAPLSVAENISDQGILLLDIERELTPTLVLERLANPRGDEITGETGFPKHAGQYWFAMNVESDVQQRWAVRMANAHFREIELFLFHQGELVLHEESGYHASTEGLHTLSSDWLNELPIQAGKNYQMLIRVASPIVSSLNINLEKYESSLITSSARTSYLFFLVGISLSLALHNLFFGATVRDVSHILYAIHSLFGVVFVVSAYGLFNTVFGFYDYELYFYKPSSVGVQLFGTWFCYVFFQVPRLLKELDWAFKALMLYYVVLFITYPFTGRELFSIISAAPHPIFGTLMIASAWLAYRRGFKPAIFVFIGWIALIAGSTLPALVTIGLAPSFENILLAGLTCHVFEMYMLSLAISQKFRSIQLDNIAAKELEKSRSAFITYFSHEVKTPINGMLGLIKLLKQTSLNQQQNSYIEQMNRSGNKLLQQLNSVLLLESGRQQQLKTQSTSLLDILDSSVALVQGICEEKNIQLEYLIEPNVPTVIETDPDLLQQLINNLLNNAAKYTESGEINVLCSGQYLTRGEMNLCFSIKDTGIGIPYEDQDRIFHSFTKASNNRQGELMGTGMGLAIVKNIADRLGGRISFRSEPGKGSRFDFHLRVRIPEQNIQMDEHLTILVVDDVELNTEIIASLLRGAGHTVHTTVDPSEAVILAEEYHFDAVLLDIHMPLISGQELMPKLREIGINCPIIGISAGLTAELSEQLKAQGMELLMEKPFSLPVFYSLVQRHDVQPIGDASVQRYDIRFLDDIARYKNPEELQDFFSRYHDSCLELLAELEAFKASKNAKQLAASSHRLAGLCAALGLIDSAQQAKQLQLMSEKDALDWSTAEVTLKQLKQRLQNGLAWLTLQVNNKGIERQNSESPQANT</sequence>
<dbReference type="Gene3D" id="1.10.287.130">
    <property type="match status" value="1"/>
</dbReference>
<dbReference type="GO" id="GO:0005886">
    <property type="term" value="C:plasma membrane"/>
    <property type="evidence" value="ECO:0007669"/>
    <property type="project" value="UniProtKB-SubCell"/>
</dbReference>
<dbReference type="InterPro" id="IPR011623">
    <property type="entry name" value="7TMR_DISM_rcpt_extracell_dom1"/>
</dbReference>
<accession>A0A7X0MZ13</accession>
<dbReference type="SMART" id="SM00388">
    <property type="entry name" value="HisKA"/>
    <property type="match status" value="1"/>
</dbReference>
<dbReference type="Pfam" id="PF07696">
    <property type="entry name" value="7TMR-DISMED2"/>
    <property type="match status" value="1"/>
</dbReference>
<evidence type="ECO:0000259" key="20">
    <source>
        <dbReference type="PROSITE" id="PS50894"/>
    </source>
</evidence>
<evidence type="ECO:0000256" key="12">
    <source>
        <dbReference type="ARBA" id="ARBA00023012"/>
    </source>
</evidence>
<keyword evidence="22" id="KW-1185">Reference proteome</keyword>
<keyword evidence="13 16" id="KW-0472">Membrane</keyword>
<dbReference type="Gene3D" id="1.20.120.160">
    <property type="entry name" value="HPT domain"/>
    <property type="match status" value="1"/>
</dbReference>